<evidence type="ECO:0000256" key="1">
    <source>
        <dbReference type="SAM" id="SignalP"/>
    </source>
</evidence>
<feature type="chain" id="PRO_5020992589" description="Lipoprotein" evidence="1">
    <location>
        <begin position="26"/>
        <end position="158"/>
    </location>
</feature>
<protein>
    <recommendedName>
        <fullName evidence="4">Lipoprotein</fullName>
    </recommendedName>
</protein>
<name>A0A4R7FSP1_9MICO</name>
<dbReference type="Proteomes" id="UP000295344">
    <property type="component" value="Unassembled WGS sequence"/>
</dbReference>
<sequence>MTSRARALGLLLLPLLLTGCATAHAATPAPTVTVTVTPTAAPVKAGDSAPWDLHAVCAAESEAQTLIVWREQQTKAGRLSSAQSAAVLQAIAVQYLEFDGRALPDAVQQDVTRLRDAAGDLEHPRIDLGSKTVESAQDRLHQACAQHGLTIGVLAQGG</sequence>
<gene>
    <name evidence="2" type="ORF">CLV52_1466</name>
</gene>
<dbReference type="AlphaFoldDB" id="A0A4R7FSP1"/>
<proteinExistence type="predicted"/>
<keyword evidence="3" id="KW-1185">Reference proteome</keyword>
<evidence type="ECO:0008006" key="4">
    <source>
        <dbReference type="Google" id="ProtNLM"/>
    </source>
</evidence>
<reference evidence="2 3" key="1">
    <citation type="submission" date="2019-03" db="EMBL/GenBank/DDBJ databases">
        <title>Genomic Encyclopedia of Archaeal and Bacterial Type Strains, Phase II (KMG-II): from individual species to whole genera.</title>
        <authorList>
            <person name="Goeker M."/>
        </authorList>
    </citation>
    <scope>NUCLEOTIDE SEQUENCE [LARGE SCALE GENOMIC DNA]</scope>
    <source>
        <strain evidence="2 3">DSM 24782</strain>
    </source>
</reference>
<dbReference type="PROSITE" id="PS51257">
    <property type="entry name" value="PROKAR_LIPOPROTEIN"/>
    <property type="match status" value="1"/>
</dbReference>
<organism evidence="2 3">
    <name type="scientific">Amnibacterium kyonggiense</name>
    <dbReference type="NCBI Taxonomy" id="595671"/>
    <lineage>
        <taxon>Bacteria</taxon>
        <taxon>Bacillati</taxon>
        <taxon>Actinomycetota</taxon>
        <taxon>Actinomycetes</taxon>
        <taxon>Micrococcales</taxon>
        <taxon>Microbacteriaceae</taxon>
        <taxon>Amnibacterium</taxon>
    </lineage>
</organism>
<accession>A0A4R7FSP1</accession>
<keyword evidence="1" id="KW-0732">Signal</keyword>
<evidence type="ECO:0000313" key="2">
    <source>
        <dbReference type="EMBL" id="TDS80895.1"/>
    </source>
</evidence>
<comment type="caution">
    <text evidence="2">The sequence shown here is derived from an EMBL/GenBank/DDBJ whole genome shotgun (WGS) entry which is preliminary data.</text>
</comment>
<evidence type="ECO:0000313" key="3">
    <source>
        <dbReference type="Proteomes" id="UP000295344"/>
    </source>
</evidence>
<dbReference type="EMBL" id="SOAM01000001">
    <property type="protein sequence ID" value="TDS80895.1"/>
    <property type="molecule type" value="Genomic_DNA"/>
</dbReference>
<feature type="signal peptide" evidence="1">
    <location>
        <begin position="1"/>
        <end position="25"/>
    </location>
</feature>
<dbReference type="RefSeq" id="WP_133765552.1">
    <property type="nucleotide sequence ID" value="NZ_BAAARP010000001.1"/>
</dbReference>